<feature type="region of interest" description="Disordered" evidence="1">
    <location>
        <begin position="229"/>
        <end position="261"/>
    </location>
</feature>
<evidence type="ECO:0000256" key="1">
    <source>
        <dbReference type="SAM" id="MobiDB-lite"/>
    </source>
</evidence>
<dbReference type="AlphaFoldDB" id="A0A811L1J4"/>
<dbReference type="OrthoDB" id="5870064at2759"/>
<sequence>MNLSGASEALEKALKQIEPKTEAMEMDLYPKLVELQRWEHQWEKMNNEMSEQQQQALQSNGYTHLSHVQMKKVYSNSLAPKLDESSFMNAHLTEAQKEYRLEQDIRELAKLNAQQLNLKEVQASKRDRRTVQIDTTHLEAQEFTTGGDTPPLIVFHPNNTVAEVAVTSWPIFLNASNGNCSGKDCEPFYKPHNSTHEPVTYIQYATPIVPINHNDGGIQRDLKVSINQKTSKEKLSSKSKEKAESHEKEEEKESSEEDESLPKLETLKPFAFGATVNKGVILEGLTLSPYAFWSEVIQPEALSFQVLSPRAFIPSILSPGALLARVLSPAAFRAEILSPRALVAWVLTPEALIAEVLSPKALEVRVLSPETLIVQILSPNTLAPKILSPESLGVLVLSPSVLSPHILSSEKLMVEVLSPSILSGSEESSKESSEEHEEHHGTGHDGHATGHEGHPTGHDGHGTEHELHNTLHAGHETHTGYYNSIANQNSQHIHSLQHNLHHQGFTNNVVNIHDHSSRPTAFGTKNTEISSQSDSNRMTSRRDDNRMATVNGYSQFDINAGQPIRQASAVGLV</sequence>
<dbReference type="PANTHER" id="PTHR21523:SF38">
    <property type="entry name" value="MLT-TEN (MLT-10) RELATED"/>
    <property type="match status" value="1"/>
</dbReference>
<dbReference type="InterPro" id="IPR006954">
    <property type="entry name" value="Mlt-10-like"/>
</dbReference>
<feature type="compositionally biased region" description="Basic and acidic residues" evidence="1">
    <location>
        <begin position="230"/>
        <end position="251"/>
    </location>
</feature>
<dbReference type="PANTHER" id="PTHR21523">
    <property type="match status" value="1"/>
</dbReference>
<keyword evidence="3" id="KW-1185">Reference proteome</keyword>
<reference evidence="2" key="1">
    <citation type="submission" date="2020-09" db="EMBL/GenBank/DDBJ databases">
        <authorList>
            <person name="Kikuchi T."/>
        </authorList>
    </citation>
    <scope>NUCLEOTIDE SEQUENCE</scope>
    <source>
        <strain evidence="2">SH1</strain>
    </source>
</reference>
<dbReference type="Proteomes" id="UP000614601">
    <property type="component" value="Unassembled WGS sequence"/>
</dbReference>
<feature type="region of interest" description="Disordered" evidence="1">
    <location>
        <begin position="511"/>
        <end position="544"/>
    </location>
</feature>
<gene>
    <name evidence="2" type="ORF">BOKJ2_LOCUS9259</name>
</gene>
<dbReference type="Pfam" id="PF04870">
    <property type="entry name" value="Moulting_cycle"/>
    <property type="match status" value="1"/>
</dbReference>
<evidence type="ECO:0000313" key="3">
    <source>
        <dbReference type="Proteomes" id="UP000614601"/>
    </source>
</evidence>
<dbReference type="Proteomes" id="UP000783686">
    <property type="component" value="Unassembled WGS sequence"/>
</dbReference>
<feature type="compositionally biased region" description="Basic and acidic residues" evidence="1">
    <location>
        <begin position="427"/>
        <end position="466"/>
    </location>
</feature>
<name>A0A811L1J4_9BILA</name>
<organism evidence="2 3">
    <name type="scientific">Bursaphelenchus okinawaensis</name>
    <dbReference type="NCBI Taxonomy" id="465554"/>
    <lineage>
        <taxon>Eukaryota</taxon>
        <taxon>Metazoa</taxon>
        <taxon>Ecdysozoa</taxon>
        <taxon>Nematoda</taxon>
        <taxon>Chromadorea</taxon>
        <taxon>Rhabditida</taxon>
        <taxon>Tylenchina</taxon>
        <taxon>Tylenchomorpha</taxon>
        <taxon>Aphelenchoidea</taxon>
        <taxon>Aphelenchoididae</taxon>
        <taxon>Bursaphelenchus</taxon>
    </lineage>
</organism>
<protein>
    <submittedName>
        <fullName evidence="2">Uncharacterized protein</fullName>
    </submittedName>
</protein>
<evidence type="ECO:0000313" key="2">
    <source>
        <dbReference type="EMBL" id="CAD5221067.1"/>
    </source>
</evidence>
<proteinExistence type="predicted"/>
<feature type="region of interest" description="Disordered" evidence="1">
    <location>
        <begin position="423"/>
        <end position="466"/>
    </location>
</feature>
<accession>A0A811L1J4</accession>
<feature type="compositionally biased region" description="Polar residues" evidence="1">
    <location>
        <begin position="523"/>
        <end position="538"/>
    </location>
</feature>
<dbReference type="EMBL" id="CAJFCW020000004">
    <property type="protein sequence ID" value="CAG9114528.1"/>
    <property type="molecule type" value="Genomic_DNA"/>
</dbReference>
<comment type="caution">
    <text evidence="2">The sequence shown here is derived from an EMBL/GenBank/DDBJ whole genome shotgun (WGS) entry which is preliminary data.</text>
</comment>
<dbReference type="EMBL" id="CAJFDH010000004">
    <property type="protein sequence ID" value="CAD5221067.1"/>
    <property type="molecule type" value="Genomic_DNA"/>
</dbReference>